<dbReference type="InterPro" id="IPR008391">
    <property type="entry name" value="AXE1_dom"/>
</dbReference>
<feature type="active site" description="Nucleophile" evidence="1">
    <location>
        <position position="191"/>
    </location>
</feature>
<dbReference type="Pfam" id="PF05448">
    <property type="entry name" value="AXE1"/>
    <property type="match status" value="1"/>
</dbReference>
<dbReference type="Proteomes" id="UP000641588">
    <property type="component" value="Unassembled WGS sequence"/>
</dbReference>
<gene>
    <name evidence="4" type="ORF">GC093_24135</name>
</gene>
<evidence type="ECO:0000256" key="2">
    <source>
        <dbReference type="PIRSR" id="PIRSR639069-2"/>
    </source>
</evidence>
<feature type="active site" description="Charge relay system" evidence="1">
    <location>
        <position position="309"/>
    </location>
</feature>
<dbReference type="SUPFAM" id="SSF53474">
    <property type="entry name" value="alpha/beta-Hydrolases"/>
    <property type="match status" value="1"/>
</dbReference>
<name>A0A972GYS7_9BACL</name>
<dbReference type="InterPro" id="IPR029058">
    <property type="entry name" value="AB_hydrolase_fold"/>
</dbReference>
<organism evidence="4 5">
    <name type="scientific">Paenibacillus foliorum</name>
    <dbReference type="NCBI Taxonomy" id="2654974"/>
    <lineage>
        <taxon>Bacteria</taxon>
        <taxon>Bacillati</taxon>
        <taxon>Bacillota</taxon>
        <taxon>Bacilli</taxon>
        <taxon>Bacillales</taxon>
        <taxon>Paenibacillaceae</taxon>
        <taxon>Paenibacillus</taxon>
    </lineage>
</organism>
<feature type="binding site" evidence="2">
    <location>
        <position position="101"/>
    </location>
    <ligand>
        <name>substrate</name>
    </ligand>
</feature>
<evidence type="ECO:0000256" key="1">
    <source>
        <dbReference type="PIRSR" id="PIRSR639069-1"/>
    </source>
</evidence>
<dbReference type="GO" id="GO:0052689">
    <property type="term" value="F:carboxylic ester hydrolase activity"/>
    <property type="evidence" value="ECO:0007669"/>
    <property type="project" value="TreeGrafter"/>
</dbReference>
<sequence length="327" mass="36580">MKELLFMPNVDMPLSQLRDYKPELTVESDFDTFWEEAKGRAKSVPLNAKATLVEDHPLKSIHIYDVIYDGADGTPVHGWYVVPAGEHKAGSLPVIVKYHGYNGNRGNPHELLHWASMGIAVLAINTRGQGGLTPVGASFPQGSISGWMTLGILDPNLYYYKQVYLDCIRAIDFVCSQQEVDASRIAVYGGSQGGGLALAAAGLDDRPKLAMPYYPFLCHFRRAVEQHNGGPYVEIKNWFRRFDPEHLQEEQVYRTLSYFDGMNMASRVKAKTLMAITLQDVVCPPSTCFAAYNHLAGEKELKLYPDYGHEALPFHEEAMMRFVASNL</sequence>
<dbReference type="Gene3D" id="3.40.50.1820">
    <property type="entry name" value="alpha/beta hydrolase"/>
    <property type="match status" value="1"/>
</dbReference>
<evidence type="ECO:0000313" key="5">
    <source>
        <dbReference type="Proteomes" id="UP000641588"/>
    </source>
</evidence>
<dbReference type="EMBL" id="WHOD01000095">
    <property type="protein sequence ID" value="NOU96287.1"/>
    <property type="molecule type" value="Genomic_DNA"/>
</dbReference>
<dbReference type="GO" id="GO:0005976">
    <property type="term" value="P:polysaccharide metabolic process"/>
    <property type="evidence" value="ECO:0007669"/>
    <property type="project" value="TreeGrafter"/>
</dbReference>
<dbReference type="InterPro" id="IPR039069">
    <property type="entry name" value="CE7"/>
</dbReference>
<reference evidence="4" key="1">
    <citation type="submission" date="2019-10" db="EMBL/GenBank/DDBJ databases">
        <title>Description of Paenibacillus glebae sp. nov.</title>
        <authorList>
            <person name="Carlier A."/>
            <person name="Qi S."/>
        </authorList>
    </citation>
    <scope>NUCLEOTIDE SEQUENCE</scope>
    <source>
        <strain evidence="4">LMG 31456</strain>
    </source>
</reference>
<evidence type="ECO:0000313" key="4">
    <source>
        <dbReference type="EMBL" id="NOU96287.1"/>
    </source>
</evidence>
<proteinExistence type="predicted"/>
<comment type="caution">
    <text evidence="4">The sequence shown here is derived from an EMBL/GenBank/DDBJ whole genome shotgun (WGS) entry which is preliminary data.</text>
</comment>
<feature type="active site" description="Charge relay system" evidence="1">
    <location>
        <position position="280"/>
    </location>
</feature>
<keyword evidence="5" id="KW-1185">Reference proteome</keyword>
<protein>
    <submittedName>
        <fullName evidence="4">Prolyl oligopeptidase family serine peptidase</fullName>
    </submittedName>
</protein>
<accession>A0A972GYS7</accession>
<feature type="domain" description="Acetyl xylan esterase" evidence="3">
    <location>
        <begin position="7"/>
        <end position="323"/>
    </location>
</feature>
<dbReference type="AlphaFoldDB" id="A0A972GYS7"/>
<dbReference type="PANTHER" id="PTHR40111:SF1">
    <property type="entry name" value="CEPHALOSPORIN-C DEACETYLASE"/>
    <property type="match status" value="1"/>
</dbReference>
<dbReference type="PANTHER" id="PTHR40111">
    <property type="entry name" value="CEPHALOSPORIN-C DEACETYLASE"/>
    <property type="match status" value="1"/>
</dbReference>
<evidence type="ECO:0000259" key="3">
    <source>
        <dbReference type="Pfam" id="PF05448"/>
    </source>
</evidence>